<proteinExistence type="predicted"/>
<keyword evidence="2" id="KW-1185">Reference proteome</keyword>
<dbReference type="AlphaFoldDB" id="A0A7X4HIK1"/>
<sequence length="53" mass="5742">MQHAQHESIFSNIRKLFTSETPAKNHAAEIRPLTEDELRAVAGGPELEVSAGG</sequence>
<comment type="caution">
    <text evidence="1">The sequence shown here is derived from an EMBL/GenBank/DDBJ whole genome shotgun (WGS) entry which is preliminary data.</text>
</comment>
<gene>
    <name evidence="1" type="ORF">GTP77_27820</name>
</gene>
<dbReference type="RefSeq" id="WP_161075403.1">
    <property type="nucleotide sequence ID" value="NZ_WWCU01000056.1"/>
</dbReference>
<name>A0A7X4HIK1_9BURK</name>
<reference evidence="1 2" key="1">
    <citation type="submission" date="2019-12" db="EMBL/GenBank/DDBJ databases">
        <title>Novel species isolated from a subtropical stream in China.</title>
        <authorList>
            <person name="Lu H."/>
        </authorList>
    </citation>
    <scope>NUCLEOTIDE SEQUENCE [LARGE SCALE GENOMIC DNA]</scope>
    <source>
        <strain evidence="1 2">FT127W</strain>
    </source>
</reference>
<protein>
    <submittedName>
        <fullName evidence="1">Uncharacterized protein</fullName>
    </submittedName>
</protein>
<dbReference type="Proteomes" id="UP000450676">
    <property type="component" value="Unassembled WGS sequence"/>
</dbReference>
<evidence type="ECO:0000313" key="2">
    <source>
        <dbReference type="Proteomes" id="UP000450676"/>
    </source>
</evidence>
<accession>A0A7X4HIK1</accession>
<evidence type="ECO:0000313" key="1">
    <source>
        <dbReference type="EMBL" id="MYN11132.1"/>
    </source>
</evidence>
<dbReference type="EMBL" id="WWCU01000056">
    <property type="protein sequence ID" value="MYN11132.1"/>
    <property type="molecule type" value="Genomic_DNA"/>
</dbReference>
<organism evidence="1 2">
    <name type="scientific">Pseudoduganella aquatica</name>
    <dbReference type="NCBI Taxonomy" id="2660641"/>
    <lineage>
        <taxon>Bacteria</taxon>
        <taxon>Pseudomonadati</taxon>
        <taxon>Pseudomonadota</taxon>
        <taxon>Betaproteobacteria</taxon>
        <taxon>Burkholderiales</taxon>
        <taxon>Oxalobacteraceae</taxon>
        <taxon>Telluria group</taxon>
        <taxon>Pseudoduganella</taxon>
    </lineage>
</organism>